<gene>
    <name evidence="1" type="ORF">SAMN05216276_105650</name>
</gene>
<dbReference type="OrthoDB" id="4460129at2"/>
<sequence length="185" mass="19981">MGGATAADYAWLSERWTDGVGTTVLCINFVRDLSPADALRRIKVTPGTLGEFSVAAYATQGGTVLADTGWTTKYVSNVAEPLSLSTAVATVFADVEDSDFTFRLNERLITTFGLYSYRYREGDDPDRLLADVRDLGLYDDGDGYSEDPIASALALASRATGVHLSRAHYARPALTGSTDHLQATW</sequence>
<proteinExistence type="predicted"/>
<name>A0A239NFH0_9ACTN</name>
<dbReference type="Proteomes" id="UP000198282">
    <property type="component" value="Unassembled WGS sequence"/>
</dbReference>
<evidence type="ECO:0000313" key="2">
    <source>
        <dbReference type="Proteomes" id="UP000198282"/>
    </source>
</evidence>
<protein>
    <submittedName>
        <fullName evidence="1">Uncharacterized protein</fullName>
    </submittedName>
</protein>
<reference evidence="1 2" key="1">
    <citation type="submission" date="2017-06" db="EMBL/GenBank/DDBJ databases">
        <authorList>
            <person name="Kim H.J."/>
            <person name="Triplett B.A."/>
        </authorList>
    </citation>
    <scope>NUCLEOTIDE SEQUENCE [LARGE SCALE GENOMIC DNA]</scope>
    <source>
        <strain evidence="1 2">CGMCC 4.2132</strain>
    </source>
</reference>
<dbReference type="InterPro" id="IPR045592">
    <property type="entry name" value="DUF6461"/>
</dbReference>
<dbReference type="Pfam" id="PF20062">
    <property type="entry name" value="DUF6461"/>
    <property type="match status" value="1"/>
</dbReference>
<dbReference type="AlphaFoldDB" id="A0A239NFH0"/>
<evidence type="ECO:0000313" key="1">
    <source>
        <dbReference type="EMBL" id="SNT53510.1"/>
    </source>
</evidence>
<dbReference type="EMBL" id="FZOD01000056">
    <property type="protein sequence ID" value="SNT53510.1"/>
    <property type="molecule type" value="Genomic_DNA"/>
</dbReference>
<keyword evidence="2" id="KW-1185">Reference proteome</keyword>
<accession>A0A239NFH0</accession>
<organism evidence="1 2">
    <name type="scientific">Streptosporangium subroseum</name>
    <dbReference type="NCBI Taxonomy" id="106412"/>
    <lineage>
        <taxon>Bacteria</taxon>
        <taxon>Bacillati</taxon>
        <taxon>Actinomycetota</taxon>
        <taxon>Actinomycetes</taxon>
        <taxon>Streptosporangiales</taxon>
        <taxon>Streptosporangiaceae</taxon>
        <taxon>Streptosporangium</taxon>
    </lineage>
</organism>